<dbReference type="AlphaFoldDB" id="A0A9D1FZN6"/>
<comment type="cofactor">
    <cofactor evidence="8">
        <name>[4Fe-4S] cluster</name>
        <dbReference type="ChEBI" id="CHEBI:49883"/>
    </cofactor>
    <text evidence="8">Binds 2 [4Fe-4S] clusters. One cluster is coordinated with 3 cysteines and an exchangeable S-adenosyl-L-methionine.</text>
</comment>
<dbReference type="PROSITE" id="PS51918">
    <property type="entry name" value="RADICAL_SAM"/>
    <property type="match status" value="1"/>
</dbReference>
<feature type="domain" description="Radical SAM core" evidence="11">
    <location>
        <begin position="134"/>
        <end position="362"/>
    </location>
</feature>
<evidence type="ECO:0000256" key="3">
    <source>
        <dbReference type="ARBA" id="ARBA00022679"/>
    </source>
</evidence>
<dbReference type="EC" id="2.8.4.4" evidence="8"/>
<dbReference type="GO" id="GO:0005840">
    <property type="term" value="C:ribosome"/>
    <property type="evidence" value="ECO:0007669"/>
    <property type="project" value="UniProtKB-KW"/>
</dbReference>
<evidence type="ECO:0000259" key="11">
    <source>
        <dbReference type="PROSITE" id="PS51918"/>
    </source>
</evidence>
<dbReference type="Gene3D" id="3.40.50.12160">
    <property type="entry name" value="Methylthiotransferase, N-terminal domain"/>
    <property type="match status" value="1"/>
</dbReference>
<evidence type="ECO:0000256" key="1">
    <source>
        <dbReference type="ARBA" id="ARBA00022485"/>
    </source>
</evidence>
<dbReference type="PANTHER" id="PTHR43837:SF1">
    <property type="entry name" value="RIBOSOMAL PROTEIN US12 METHYLTHIOTRANSFERASE RIMO"/>
    <property type="match status" value="1"/>
</dbReference>
<dbReference type="InterPro" id="IPR058240">
    <property type="entry name" value="rSAM_sf"/>
</dbReference>
<sequence>MKTVGIVSLGCAKNRVDSEVLLALLRARGYAIVPPEKAQIAFVNTCGFIEPAKEESIGTILDLAARKGKGLEKLYVTGCLVQRYADELKKELPEVDGFLGVNEYERVFEMMESQERPVFCGPGCRFPEADRVLTTTPGTAYVKISDGCDNRCAYCAIPLIRGAYASRPMESILAECRRLAAEGVKEVTLIAQDTSRYGTDFAPGTRLLPALLRQVAGMGFEWVRVLYCYPDTVDDALLDTLAHTPHVVPYLDLPLQHINARLLRAMNRRGSPEYIRALVEKCHALGITLRTTMIVGFPGETEEEFEELLDFVDEAQFDRLGAFTFSPEEGTAAAEMDGQIDEDIKAERLDDLMMLQQSIAMEKSEARLGTQPLVLCEGKKGKSYYGRSQMEAPESDGKIWFTSERPIAPSEFVRVKITRAEPYDLYGEAVQ</sequence>
<dbReference type="InterPro" id="IPR023404">
    <property type="entry name" value="rSAM_horseshoe"/>
</dbReference>
<feature type="binding site" evidence="8">
    <location>
        <position position="46"/>
    </location>
    <ligand>
        <name>[4Fe-4S] cluster</name>
        <dbReference type="ChEBI" id="CHEBI:49883"/>
        <label>1</label>
    </ligand>
</feature>
<evidence type="ECO:0000313" key="13">
    <source>
        <dbReference type="Proteomes" id="UP000824140"/>
    </source>
</evidence>
<dbReference type="SMART" id="SM00729">
    <property type="entry name" value="Elp3"/>
    <property type="match status" value="1"/>
</dbReference>
<comment type="caution">
    <text evidence="12">The sequence shown here is derived from an EMBL/GenBank/DDBJ whole genome shotgun (WGS) entry which is preliminary data.</text>
</comment>
<feature type="binding site" evidence="8">
    <location>
        <position position="79"/>
    </location>
    <ligand>
        <name>[4Fe-4S] cluster</name>
        <dbReference type="ChEBI" id="CHEBI:49883"/>
        <label>1</label>
    </ligand>
</feature>
<dbReference type="Gene3D" id="2.40.50.140">
    <property type="entry name" value="Nucleic acid-binding proteins"/>
    <property type="match status" value="1"/>
</dbReference>
<evidence type="ECO:0000259" key="9">
    <source>
        <dbReference type="PROSITE" id="PS50926"/>
    </source>
</evidence>
<accession>A0A9D1FZN6</accession>
<dbReference type="InterPro" id="IPR012340">
    <property type="entry name" value="NA-bd_OB-fold"/>
</dbReference>
<dbReference type="Gene3D" id="3.80.30.20">
    <property type="entry name" value="tm_1862 like domain"/>
    <property type="match status" value="1"/>
</dbReference>
<dbReference type="NCBIfam" id="TIGR01125">
    <property type="entry name" value="30S ribosomal protein S12 methylthiotransferase RimO"/>
    <property type="match status" value="1"/>
</dbReference>
<keyword evidence="2 8" id="KW-0963">Cytoplasm</keyword>
<feature type="domain" description="TRAM" evidence="9">
    <location>
        <begin position="365"/>
        <end position="431"/>
    </location>
</feature>
<feature type="binding site" evidence="8">
    <location>
        <position position="152"/>
    </location>
    <ligand>
        <name>[4Fe-4S] cluster</name>
        <dbReference type="ChEBI" id="CHEBI:49883"/>
        <label>2</label>
        <note>4Fe-4S-S-AdoMet</note>
    </ligand>
</feature>
<dbReference type="SFLD" id="SFLDS00029">
    <property type="entry name" value="Radical_SAM"/>
    <property type="match status" value="1"/>
</dbReference>
<dbReference type="SFLD" id="SFLDF00274">
    <property type="entry name" value="ribosomal_protein_S12_methylth"/>
    <property type="match status" value="1"/>
</dbReference>
<dbReference type="SFLD" id="SFLDG01082">
    <property type="entry name" value="B12-binding_domain_containing"/>
    <property type="match status" value="1"/>
</dbReference>
<evidence type="ECO:0000256" key="6">
    <source>
        <dbReference type="ARBA" id="ARBA00023004"/>
    </source>
</evidence>
<dbReference type="PROSITE" id="PS01278">
    <property type="entry name" value="MTTASE_RADICAL"/>
    <property type="match status" value="1"/>
</dbReference>
<dbReference type="GO" id="GO:0005829">
    <property type="term" value="C:cytosol"/>
    <property type="evidence" value="ECO:0007669"/>
    <property type="project" value="TreeGrafter"/>
</dbReference>
<feature type="binding site" evidence="8">
    <location>
        <position position="11"/>
    </location>
    <ligand>
        <name>[4Fe-4S] cluster</name>
        <dbReference type="ChEBI" id="CHEBI:49883"/>
        <label>1</label>
    </ligand>
</feature>
<evidence type="ECO:0000259" key="10">
    <source>
        <dbReference type="PROSITE" id="PS51449"/>
    </source>
</evidence>
<comment type="catalytic activity">
    <reaction evidence="8">
        <text>L-aspartate(89)-[ribosomal protein uS12]-hydrogen + (sulfur carrier)-SH + AH2 + 2 S-adenosyl-L-methionine = 3-methylsulfanyl-L-aspartate(89)-[ribosomal protein uS12]-hydrogen + (sulfur carrier)-H + 5'-deoxyadenosine + L-methionine + A + S-adenosyl-L-homocysteine + 2 H(+)</text>
        <dbReference type="Rhea" id="RHEA:37087"/>
        <dbReference type="Rhea" id="RHEA-COMP:10460"/>
        <dbReference type="Rhea" id="RHEA-COMP:10461"/>
        <dbReference type="Rhea" id="RHEA-COMP:14737"/>
        <dbReference type="Rhea" id="RHEA-COMP:14739"/>
        <dbReference type="ChEBI" id="CHEBI:13193"/>
        <dbReference type="ChEBI" id="CHEBI:15378"/>
        <dbReference type="ChEBI" id="CHEBI:17319"/>
        <dbReference type="ChEBI" id="CHEBI:17499"/>
        <dbReference type="ChEBI" id="CHEBI:29917"/>
        <dbReference type="ChEBI" id="CHEBI:29961"/>
        <dbReference type="ChEBI" id="CHEBI:57844"/>
        <dbReference type="ChEBI" id="CHEBI:57856"/>
        <dbReference type="ChEBI" id="CHEBI:59789"/>
        <dbReference type="ChEBI" id="CHEBI:64428"/>
        <dbReference type="ChEBI" id="CHEBI:73599"/>
        <dbReference type="EC" id="2.8.4.4"/>
    </reaction>
</comment>
<evidence type="ECO:0000256" key="4">
    <source>
        <dbReference type="ARBA" id="ARBA00022691"/>
    </source>
</evidence>
<keyword evidence="6 8" id="KW-0408">Iron</keyword>
<gene>
    <name evidence="8 12" type="primary">rimO</name>
    <name evidence="12" type="ORF">IAA84_02415</name>
</gene>
<dbReference type="InterPro" id="IPR006638">
    <property type="entry name" value="Elp3/MiaA/NifB-like_rSAM"/>
</dbReference>
<reference evidence="12" key="1">
    <citation type="submission" date="2020-10" db="EMBL/GenBank/DDBJ databases">
        <authorList>
            <person name="Gilroy R."/>
        </authorList>
    </citation>
    <scope>NUCLEOTIDE SEQUENCE</scope>
    <source>
        <strain evidence="12">13766</strain>
    </source>
</reference>
<dbReference type="InterPro" id="IPR002792">
    <property type="entry name" value="TRAM_dom"/>
</dbReference>
<dbReference type="CDD" id="cd01335">
    <property type="entry name" value="Radical_SAM"/>
    <property type="match status" value="1"/>
</dbReference>
<comment type="function">
    <text evidence="8">Catalyzes the methylthiolation of an aspartic acid residue of ribosomal protein uS12.</text>
</comment>
<dbReference type="FunFam" id="3.80.30.20:FF:000001">
    <property type="entry name" value="tRNA-2-methylthio-N(6)-dimethylallyladenosine synthase 2"/>
    <property type="match status" value="1"/>
</dbReference>
<evidence type="ECO:0000256" key="5">
    <source>
        <dbReference type="ARBA" id="ARBA00022723"/>
    </source>
</evidence>
<dbReference type="GO" id="GO:0140101">
    <property type="term" value="F:catalytic activity, acting on a tRNA"/>
    <property type="evidence" value="ECO:0007669"/>
    <property type="project" value="UniProtKB-ARBA"/>
</dbReference>
<keyword evidence="7 8" id="KW-0411">Iron-sulfur</keyword>
<feature type="binding site" evidence="8">
    <location>
        <position position="148"/>
    </location>
    <ligand>
        <name>[4Fe-4S] cluster</name>
        <dbReference type="ChEBI" id="CHEBI:49883"/>
        <label>2</label>
        <note>4Fe-4S-S-AdoMet</note>
    </ligand>
</feature>
<dbReference type="NCBIfam" id="TIGR00089">
    <property type="entry name" value="MiaB/RimO family radical SAM methylthiotransferase"/>
    <property type="match status" value="1"/>
</dbReference>
<dbReference type="Pfam" id="PF18693">
    <property type="entry name" value="TRAM_2"/>
    <property type="match status" value="1"/>
</dbReference>
<keyword evidence="1 8" id="KW-0004">4Fe-4S</keyword>
<dbReference type="Pfam" id="PF00919">
    <property type="entry name" value="UPF0004"/>
    <property type="match status" value="1"/>
</dbReference>
<keyword evidence="4 8" id="KW-0949">S-adenosyl-L-methionine</keyword>
<dbReference type="GO" id="GO:0035600">
    <property type="term" value="P:tRNA methylthiolation"/>
    <property type="evidence" value="ECO:0007669"/>
    <property type="project" value="UniProtKB-ARBA"/>
</dbReference>
<dbReference type="Pfam" id="PF04055">
    <property type="entry name" value="Radical_SAM"/>
    <property type="match status" value="1"/>
</dbReference>
<dbReference type="GO" id="GO:0046872">
    <property type="term" value="F:metal ion binding"/>
    <property type="evidence" value="ECO:0007669"/>
    <property type="project" value="UniProtKB-KW"/>
</dbReference>
<dbReference type="EMBL" id="DVJN01000046">
    <property type="protein sequence ID" value="HIS91850.1"/>
    <property type="molecule type" value="Genomic_DNA"/>
</dbReference>
<dbReference type="InterPro" id="IPR007197">
    <property type="entry name" value="rSAM"/>
</dbReference>
<dbReference type="HAMAP" id="MF_01865">
    <property type="entry name" value="MTTase_RimO"/>
    <property type="match status" value="1"/>
</dbReference>
<keyword evidence="12" id="KW-0687">Ribonucleoprotein</keyword>
<evidence type="ECO:0000256" key="7">
    <source>
        <dbReference type="ARBA" id="ARBA00023014"/>
    </source>
</evidence>
<keyword evidence="3 8" id="KW-0808">Transferase</keyword>
<dbReference type="InterPro" id="IPR005840">
    <property type="entry name" value="Ribosomal_uS12_MeSTrfase_RimO"/>
</dbReference>
<protein>
    <recommendedName>
        <fullName evidence="8">Ribosomal protein uS12 methylthiotransferase RimO</fullName>
        <shortName evidence="8">uS12 MTTase</shortName>
        <shortName evidence="8">uS12 methylthiotransferase</shortName>
        <ecNumber evidence="8">2.8.4.4</ecNumber>
    </recommendedName>
    <alternativeName>
        <fullName evidence="8">Ribosomal protein uS12 (aspartate-C(3))-methylthiotransferase</fullName>
    </alternativeName>
    <alternativeName>
        <fullName evidence="8">Ribosome maturation factor RimO</fullName>
    </alternativeName>
</protein>
<feature type="domain" description="MTTase N-terminal" evidence="10">
    <location>
        <begin position="2"/>
        <end position="116"/>
    </location>
</feature>
<evidence type="ECO:0000256" key="8">
    <source>
        <dbReference type="HAMAP-Rule" id="MF_01865"/>
    </source>
</evidence>
<dbReference type="InterPro" id="IPR038135">
    <property type="entry name" value="Methylthiotransferase_N_sf"/>
</dbReference>
<evidence type="ECO:0000313" key="12">
    <source>
        <dbReference type="EMBL" id="HIS91850.1"/>
    </source>
</evidence>
<dbReference type="InterPro" id="IPR013848">
    <property type="entry name" value="Methylthiotransferase_N"/>
</dbReference>
<evidence type="ECO:0000256" key="2">
    <source>
        <dbReference type="ARBA" id="ARBA00022490"/>
    </source>
</evidence>
<dbReference type="PROSITE" id="PS50926">
    <property type="entry name" value="TRAM"/>
    <property type="match status" value="1"/>
</dbReference>
<feature type="binding site" evidence="8">
    <location>
        <position position="155"/>
    </location>
    <ligand>
        <name>[4Fe-4S] cluster</name>
        <dbReference type="ChEBI" id="CHEBI:49883"/>
        <label>2</label>
        <note>4Fe-4S-S-AdoMet</note>
    </ligand>
</feature>
<dbReference type="Proteomes" id="UP000824140">
    <property type="component" value="Unassembled WGS sequence"/>
</dbReference>
<name>A0A9D1FZN6_9FIRM</name>
<reference evidence="12" key="2">
    <citation type="journal article" date="2021" name="PeerJ">
        <title>Extensive microbial diversity within the chicken gut microbiome revealed by metagenomics and culture.</title>
        <authorList>
            <person name="Gilroy R."/>
            <person name="Ravi A."/>
            <person name="Getino M."/>
            <person name="Pursley I."/>
            <person name="Horton D.L."/>
            <person name="Alikhan N.F."/>
            <person name="Baker D."/>
            <person name="Gharbi K."/>
            <person name="Hall N."/>
            <person name="Watson M."/>
            <person name="Adriaenssens E.M."/>
            <person name="Foster-Nyarko E."/>
            <person name="Jarju S."/>
            <person name="Secka A."/>
            <person name="Antonio M."/>
            <person name="Oren A."/>
            <person name="Chaudhuri R.R."/>
            <person name="La Ragione R."/>
            <person name="Hildebrand F."/>
            <person name="Pallen M.J."/>
        </authorList>
    </citation>
    <scope>NUCLEOTIDE SEQUENCE</scope>
    <source>
        <strain evidence="12">13766</strain>
    </source>
</reference>
<organism evidence="12 13">
    <name type="scientific">Candidatus Alectryocaccomicrobium excrementavium</name>
    <dbReference type="NCBI Taxonomy" id="2840668"/>
    <lineage>
        <taxon>Bacteria</taxon>
        <taxon>Bacillati</taxon>
        <taxon>Bacillota</taxon>
        <taxon>Clostridia</taxon>
        <taxon>Candidatus Alectryocaccomicrobium</taxon>
    </lineage>
</organism>
<dbReference type="GO" id="GO:0051539">
    <property type="term" value="F:4 iron, 4 sulfur cluster binding"/>
    <property type="evidence" value="ECO:0007669"/>
    <property type="project" value="UniProtKB-UniRule"/>
</dbReference>
<dbReference type="PANTHER" id="PTHR43837">
    <property type="entry name" value="RIBOSOMAL PROTEIN S12 METHYLTHIOTRANSFERASE RIMO"/>
    <property type="match status" value="1"/>
</dbReference>
<keyword evidence="12" id="KW-0689">Ribosomal protein</keyword>
<dbReference type="GO" id="GO:0103039">
    <property type="term" value="F:protein methylthiotransferase activity"/>
    <property type="evidence" value="ECO:0007669"/>
    <property type="project" value="UniProtKB-EC"/>
</dbReference>
<dbReference type="GO" id="GO:0035599">
    <property type="term" value="F:aspartic acid methylthiotransferase activity"/>
    <property type="evidence" value="ECO:0007669"/>
    <property type="project" value="TreeGrafter"/>
</dbReference>
<proteinExistence type="inferred from homology"/>
<keyword evidence="5 8" id="KW-0479">Metal-binding</keyword>
<dbReference type="InterPro" id="IPR005839">
    <property type="entry name" value="Methylthiotransferase"/>
</dbReference>
<dbReference type="PROSITE" id="PS51449">
    <property type="entry name" value="MTTASE_N"/>
    <property type="match status" value="1"/>
</dbReference>
<comment type="subcellular location">
    <subcellularLocation>
        <location evidence="8">Cytoplasm</location>
    </subcellularLocation>
</comment>
<dbReference type="SFLD" id="SFLDG01061">
    <property type="entry name" value="methylthiotransferase"/>
    <property type="match status" value="1"/>
</dbReference>
<dbReference type="InterPro" id="IPR020612">
    <property type="entry name" value="Methylthiotransferase_CS"/>
</dbReference>
<dbReference type="SUPFAM" id="SSF102114">
    <property type="entry name" value="Radical SAM enzymes"/>
    <property type="match status" value="1"/>
</dbReference>
<comment type="similarity">
    <text evidence="8">Belongs to the methylthiotransferase family. RimO subfamily.</text>
</comment>